<dbReference type="InterPro" id="IPR025644">
    <property type="entry name" value="DUF4344"/>
</dbReference>
<organism evidence="1 2">
    <name type="scientific">Roseofilum reptotaenium AO1-A</name>
    <dbReference type="NCBI Taxonomy" id="1925591"/>
    <lineage>
        <taxon>Bacteria</taxon>
        <taxon>Bacillati</taxon>
        <taxon>Cyanobacteriota</taxon>
        <taxon>Cyanophyceae</taxon>
        <taxon>Desertifilales</taxon>
        <taxon>Desertifilaceae</taxon>
        <taxon>Roseofilum</taxon>
    </lineage>
</organism>
<reference evidence="1" key="1">
    <citation type="submission" date="2016-10" db="EMBL/GenBank/DDBJ databases">
        <title>CRISPR-Cas defence system in Roseofilum reptotaenium: evidence of a bacteriophage-cyanobacterium arms race in the coral black band disease.</title>
        <authorList>
            <person name="Buerger P."/>
            <person name="Wood-Charlson E.M."/>
            <person name="Weynberg K.D."/>
            <person name="Willis B."/>
            <person name="Van Oppen M.J."/>
        </authorList>
    </citation>
    <scope>NUCLEOTIDE SEQUENCE [LARGE SCALE GENOMIC DNA]</scope>
    <source>
        <strain evidence="1">AO1-A</strain>
    </source>
</reference>
<evidence type="ECO:0008006" key="3">
    <source>
        <dbReference type="Google" id="ProtNLM"/>
    </source>
</evidence>
<dbReference type="Pfam" id="PF14247">
    <property type="entry name" value="DUF4344"/>
    <property type="match status" value="1"/>
</dbReference>
<dbReference type="EMBL" id="MLAW01000002">
    <property type="protein sequence ID" value="OJJ27268.1"/>
    <property type="molecule type" value="Genomic_DNA"/>
</dbReference>
<dbReference type="Proteomes" id="UP000183940">
    <property type="component" value="Unassembled WGS sequence"/>
</dbReference>
<name>A0A1L9QX57_9CYAN</name>
<protein>
    <recommendedName>
        <fullName evidence="3">Metallopeptidase</fullName>
    </recommendedName>
</protein>
<keyword evidence="2" id="KW-1185">Reference proteome</keyword>
<evidence type="ECO:0000313" key="2">
    <source>
        <dbReference type="Proteomes" id="UP000183940"/>
    </source>
</evidence>
<dbReference type="AlphaFoldDB" id="A0A1L9QX57"/>
<sequence>MNHFHRVCQQSYPYLAKSVLSLTLLGSLSNCTMGETITSDAYDSQSQIEDRGDIIMSYEETDDEVWANIRTALIETEFYDDLASDLNEMLVFPTDITVVFTTCDEANAYYDPNAVTITMCYELIDEFLSIFTENSETEEDFAYAVIDASLFTFFHELGHALVDLYELPIIGKEEDAVDTFATIILLDVYEDDAGALSGMFQFEAEAAEEAENLESLPFWGEHALSSQRFYDTACLIYGSDRQEFAFLPEEGYLPEERAEICEEEYEQKSEAWGTLLEPFWK</sequence>
<proteinExistence type="predicted"/>
<accession>A0A1L9QX57</accession>
<comment type="caution">
    <text evidence="1">The sequence shown here is derived from an EMBL/GenBank/DDBJ whole genome shotgun (WGS) entry which is preliminary data.</text>
</comment>
<dbReference type="STRING" id="1925591.BI308_01920"/>
<gene>
    <name evidence="1" type="ORF">BI308_01920</name>
</gene>
<evidence type="ECO:0000313" key="1">
    <source>
        <dbReference type="EMBL" id="OJJ27268.1"/>
    </source>
</evidence>